<reference evidence="3" key="2">
    <citation type="submission" date="2015-01" db="EMBL/GenBank/DDBJ databases">
        <title>Evolutionary Origins and Diversification of the Mycorrhizal Mutualists.</title>
        <authorList>
            <consortium name="DOE Joint Genome Institute"/>
            <consortium name="Mycorrhizal Genomics Consortium"/>
            <person name="Kohler A."/>
            <person name="Kuo A."/>
            <person name="Nagy L.G."/>
            <person name="Floudas D."/>
            <person name="Copeland A."/>
            <person name="Barry K.W."/>
            <person name="Cichocki N."/>
            <person name="Veneault-Fourrey C."/>
            <person name="LaButti K."/>
            <person name="Lindquist E.A."/>
            <person name="Lipzen A."/>
            <person name="Lundell T."/>
            <person name="Morin E."/>
            <person name="Murat C."/>
            <person name="Riley R."/>
            <person name="Ohm R."/>
            <person name="Sun H."/>
            <person name="Tunlid A."/>
            <person name="Henrissat B."/>
            <person name="Grigoriev I.V."/>
            <person name="Hibbett D.S."/>
            <person name="Martin F."/>
        </authorList>
    </citation>
    <scope>NUCLEOTIDE SEQUENCE [LARGE SCALE GENOMIC DNA]</scope>
    <source>
        <strain evidence="3">Zn</strain>
    </source>
</reference>
<accession>A0A0C3CW23</accession>
<protein>
    <submittedName>
        <fullName evidence="2">Uncharacterized protein</fullName>
    </submittedName>
</protein>
<feature type="region of interest" description="Disordered" evidence="1">
    <location>
        <begin position="33"/>
        <end position="114"/>
    </location>
</feature>
<dbReference type="EMBL" id="KN832874">
    <property type="protein sequence ID" value="KIN03174.1"/>
    <property type="molecule type" value="Genomic_DNA"/>
</dbReference>
<proteinExistence type="predicted"/>
<dbReference type="OrthoDB" id="10531509at2759"/>
<reference evidence="2 3" key="1">
    <citation type="submission" date="2014-04" db="EMBL/GenBank/DDBJ databases">
        <authorList>
            <consortium name="DOE Joint Genome Institute"/>
            <person name="Kuo A."/>
            <person name="Martino E."/>
            <person name="Perotto S."/>
            <person name="Kohler A."/>
            <person name="Nagy L.G."/>
            <person name="Floudas D."/>
            <person name="Copeland A."/>
            <person name="Barry K.W."/>
            <person name="Cichocki N."/>
            <person name="Veneault-Fourrey C."/>
            <person name="LaButti K."/>
            <person name="Lindquist E.A."/>
            <person name="Lipzen A."/>
            <person name="Lundell T."/>
            <person name="Morin E."/>
            <person name="Murat C."/>
            <person name="Sun H."/>
            <person name="Tunlid A."/>
            <person name="Henrissat B."/>
            <person name="Grigoriev I.V."/>
            <person name="Hibbett D.S."/>
            <person name="Martin F."/>
            <person name="Nordberg H.P."/>
            <person name="Cantor M.N."/>
            <person name="Hua S.X."/>
        </authorList>
    </citation>
    <scope>NUCLEOTIDE SEQUENCE [LARGE SCALE GENOMIC DNA]</scope>
    <source>
        <strain evidence="2 3">Zn</strain>
    </source>
</reference>
<evidence type="ECO:0000313" key="2">
    <source>
        <dbReference type="EMBL" id="KIN03174.1"/>
    </source>
</evidence>
<name>A0A0C3CW23_OIDMZ</name>
<gene>
    <name evidence="2" type="ORF">OIDMADRAFT_27624</name>
</gene>
<evidence type="ECO:0000256" key="1">
    <source>
        <dbReference type="SAM" id="MobiDB-lite"/>
    </source>
</evidence>
<feature type="compositionally biased region" description="Polar residues" evidence="1">
    <location>
        <begin position="63"/>
        <end position="72"/>
    </location>
</feature>
<dbReference type="InParanoid" id="A0A0C3CW23"/>
<dbReference type="AlphaFoldDB" id="A0A0C3CW23"/>
<dbReference type="Proteomes" id="UP000054321">
    <property type="component" value="Unassembled WGS sequence"/>
</dbReference>
<keyword evidence="3" id="KW-1185">Reference proteome</keyword>
<feature type="compositionally biased region" description="Basic and acidic residues" evidence="1">
    <location>
        <begin position="88"/>
        <end position="114"/>
    </location>
</feature>
<feature type="compositionally biased region" description="Low complexity" evidence="1">
    <location>
        <begin position="73"/>
        <end position="85"/>
    </location>
</feature>
<feature type="compositionally biased region" description="Polar residues" evidence="1">
    <location>
        <begin position="38"/>
        <end position="53"/>
    </location>
</feature>
<sequence length="162" mass="17536">MCLRQILATLAGTGDNQALDNCNSSENTIGVDIDTPAVTASPSTENNEPSLITRTHGEDLSSDSKGSTNLKRGSNSEGGSNSKGGSKNGDETSSGKESKEDKAEKEKKLRYKREQSKLRRIIRGGTKPPRLKGMCIKYMTPTTWTASTTKCLRVRFCDSCKV</sequence>
<dbReference type="HOGENOM" id="CLU_1635901_0_0_1"/>
<organism evidence="2 3">
    <name type="scientific">Oidiodendron maius (strain Zn)</name>
    <dbReference type="NCBI Taxonomy" id="913774"/>
    <lineage>
        <taxon>Eukaryota</taxon>
        <taxon>Fungi</taxon>
        <taxon>Dikarya</taxon>
        <taxon>Ascomycota</taxon>
        <taxon>Pezizomycotina</taxon>
        <taxon>Leotiomycetes</taxon>
        <taxon>Leotiomycetes incertae sedis</taxon>
        <taxon>Myxotrichaceae</taxon>
        <taxon>Oidiodendron</taxon>
    </lineage>
</organism>
<evidence type="ECO:0000313" key="3">
    <source>
        <dbReference type="Proteomes" id="UP000054321"/>
    </source>
</evidence>